<proteinExistence type="predicted"/>
<organism evidence="1">
    <name type="scientific">Rhizophora mucronata</name>
    <name type="common">Asiatic mangrove</name>
    <dbReference type="NCBI Taxonomy" id="61149"/>
    <lineage>
        <taxon>Eukaryota</taxon>
        <taxon>Viridiplantae</taxon>
        <taxon>Streptophyta</taxon>
        <taxon>Embryophyta</taxon>
        <taxon>Tracheophyta</taxon>
        <taxon>Spermatophyta</taxon>
        <taxon>Magnoliopsida</taxon>
        <taxon>eudicotyledons</taxon>
        <taxon>Gunneridae</taxon>
        <taxon>Pentapetalae</taxon>
        <taxon>rosids</taxon>
        <taxon>fabids</taxon>
        <taxon>Malpighiales</taxon>
        <taxon>Rhizophoraceae</taxon>
        <taxon>Rhizophora</taxon>
    </lineage>
</organism>
<dbReference type="EMBL" id="GGEC01079913">
    <property type="protein sequence ID" value="MBX60397.1"/>
    <property type="molecule type" value="Transcribed_RNA"/>
</dbReference>
<accession>A0A2P2Q098</accession>
<protein>
    <submittedName>
        <fullName evidence="1">Uncharacterized protein</fullName>
    </submittedName>
</protein>
<name>A0A2P2Q098_RHIMU</name>
<reference evidence="1" key="1">
    <citation type="submission" date="2018-02" db="EMBL/GenBank/DDBJ databases">
        <title>Rhizophora mucronata_Transcriptome.</title>
        <authorList>
            <person name="Meera S.P."/>
            <person name="Sreeshan A."/>
            <person name="Augustine A."/>
        </authorList>
    </citation>
    <scope>NUCLEOTIDE SEQUENCE</scope>
    <source>
        <tissue evidence="1">Leaf</tissue>
    </source>
</reference>
<dbReference type="AlphaFoldDB" id="A0A2P2Q098"/>
<evidence type="ECO:0000313" key="1">
    <source>
        <dbReference type="EMBL" id="MBX60397.1"/>
    </source>
</evidence>
<sequence>MAKFNVLSFLRTESLWECLPFYSTIES</sequence>